<dbReference type="SUPFAM" id="SSF55729">
    <property type="entry name" value="Acyl-CoA N-acyltransferases (Nat)"/>
    <property type="match status" value="1"/>
</dbReference>
<evidence type="ECO:0008006" key="3">
    <source>
        <dbReference type="Google" id="ProtNLM"/>
    </source>
</evidence>
<protein>
    <recommendedName>
        <fullName evidence="3">N-acetyltransferase</fullName>
    </recommendedName>
</protein>
<proteinExistence type="predicted"/>
<name>A0ABX3EQM4_9BACL</name>
<dbReference type="InterPro" id="IPR016181">
    <property type="entry name" value="Acyl_CoA_acyltransferase"/>
</dbReference>
<gene>
    <name evidence="1" type="ORF">A3844_08690</name>
</gene>
<evidence type="ECO:0000313" key="2">
    <source>
        <dbReference type="Proteomes" id="UP000186058"/>
    </source>
</evidence>
<dbReference type="Gene3D" id="3.40.630.30">
    <property type="match status" value="1"/>
</dbReference>
<evidence type="ECO:0000313" key="1">
    <source>
        <dbReference type="EMBL" id="OKP88161.1"/>
    </source>
</evidence>
<dbReference type="PANTHER" id="PTHR43792">
    <property type="entry name" value="GNAT FAMILY, PUTATIVE (AFU_ORTHOLOGUE AFUA_3G00765)-RELATED-RELATED"/>
    <property type="match status" value="1"/>
</dbReference>
<sequence>MNPFEHCPIYETDHLVFTKVKEEDAQELFDCYSDPITKGHMNNDNCGGEWDCPSIDHVRQGISGWNKEFDAGFFIRWSVRYKQLHKIIGTIEIAPIPNTTRFLDGVCQSGILRIDMISSLENRAIFSEIIKIVTDHFYMDFGIENIITKATTDDIERIQALEDNHFIKLEDNPFIPFDHYYLKKNKD</sequence>
<accession>A0ABX3EQM4</accession>
<dbReference type="RefSeq" id="WP_074107198.1">
    <property type="nucleotide sequence ID" value="NZ_LVWI01000032.1"/>
</dbReference>
<organism evidence="1 2">
    <name type="scientific">Paenibacillus helianthi</name>
    <dbReference type="NCBI Taxonomy" id="1349432"/>
    <lineage>
        <taxon>Bacteria</taxon>
        <taxon>Bacillati</taxon>
        <taxon>Bacillota</taxon>
        <taxon>Bacilli</taxon>
        <taxon>Bacillales</taxon>
        <taxon>Paenibacillaceae</taxon>
        <taxon>Paenibacillus</taxon>
    </lineage>
</organism>
<dbReference type="Proteomes" id="UP000186058">
    <property type="component" value="Unassembled WGS sequence"/>
</dbReference>
<keyword evidence="2" id="KW-1185">Reference proteome</keyword>
<dbReference type="InterPro" id="IPR051531">
    <property type="entry name" value="N-acetyltransferase"/>
</dbReference>
<comment type="caution">
    <text evidence="1">The sequence shown here is derived from an EMBL/GenBank/DDBJ whole genome shotgun (WGS) entry which is preliminary data.</text>
</comment>
<dbReference type="EMBL" id="LVWI01000032">
    <property type="protein sequence ID" value="OKP88161.1"/>
    <property type="molecule type" value="Genomic_DNA"/>
</dbReference>
<reference evidence="1 2" key="1">
    <citation type="submission" date="2016-03" db="EMBL/GenBank/DDBJ databases">
        <authorList>
            <person name="Sant'Anna F.H."/>
            <person name="Ambrosini A."/>
            <person name="Souza R."/>
            <person name="Bach E."/>
            <person name="Fernandes G."/>
            <person name="Balsanelli E."/>
            <person name="Baura V.A."/>
            <person name="Souza E.M."/>
            <person name="Passaglia L."/>
        </authorList>
    </citation>
    <scope>NUCLEOTIDE SEQUENCE [LARGE SCALE GENOMIC DNA]</scope>
    <source>
        <strain evidence="1 2">P26E</strain>
    </source>
</reference>